<accession>A0ABQ6Z1E3</accession>
<dbReference type="PANTHER" id="PTHR37038:SF14">
    <property type="entry name" value="TRANSCRIPTIONAL ACTIVATOR"/>
    <property type="match status" value="1"/>
</dbReference>
<dbReference type="InterPro" id="IPR041315">
    <property type="entry name" value="PlcR_TPR"/>
</dbReference>
<dbReference type="InterPro" id="IPR010982">
    <property type="entry name" value="Lambda_DNA-bd_dom_sf"/>
</dbReference>
<name>A0ABQ6Z1E3_9ENTE</name>
<dbReference type="SMART" id="SM00530">
    <property type="entry name" value="HTH_XRE"/>
    <property type="match status" value="1"/>
</dbReference>
<evidence type="ECO:0000259" key="1">
    <source>
        <dbReference type="PROSITE" id="PS50943"/>
    </source>
</evidence>
<dbReference type="InterPro" id="IPR053163">
    <property type="entry name" value="HTH-type_regulator_Rgg"/>
</dbReference>
<reference evidence="2 3" key="1">
    <citation type="submission" date="2016-06" db="EMBL/GenBank/DDBJ databases">
        <title>Four novel species of enterococci isolated from chicken manure.</title>
        <authorList>
            <person name="Van Tyne D."/>
        </authorList>
    </citation>
    <scope>NUCLEOTIDE SEQUENCE [LARGE SCALE GENOMIC DNA]</scope>
    <source>
        <strain evidence="2 3">CU12B</strain>
    </source>
</reference>
<gene>
    <name evidence="2" type="ORF">BAU17_12445</name>
</gene>
<evidence type="ECO:0000313" key="3">
    <source>
        <dbReference type="Proteomes" id="UP000782705"/>
    </source>
</evidence>
<dbReference type="Gene3D" id="1.25.40.10">
    <property type="entry name" value="Tetratricopeptide repeat domain"/>
    <property type="match status" value="1"/>
</dbReference>
<feature type="domain" description="HTH cro/C1-type" evidence="1">
    <location>
        <begin position="11"/>
        <end position="64"/>
    </location>
</feature>
<dbReference type="RefSeq" id="WP_161901326.1">
    <property type="nucleotide sequence ID" value="NZ_MAEL01000018.1"/>
</dbReference>
<dbReference type="InterPro" id="IPR011990">
    <property type="entry name" value="TPR-like_helical_dom_sf"/>
</dbReference>
<organism evidence="2 3">
    <name type="scientific">Candidatus Enterococcus willemsii</name>
    <dbReference type="NCBI Taxonomy" id="1857215"/>
    <lineage>
        <taxon>Bacteria</taxon>
        <taxon>Bacillati</taxon>
        <taxon>Bacillota</taxon>
        <taxon>Bacilli</taxon>
        <taxon>Lactobacillales</taxon>
        <taxon>Enterococcaceae</taxon>
        <taxon>Enterococcus</taxon>
    </lineage>
</organism>
<dbReference type="Proteomes" id="UP000782705">
    <property type="component" value="Unassembled WGS sequence"/>
</dbReference>
<dbReference type="CDD" id="cd00093">
    <property type="entry name" value="HTH_XRE"/>
    <property type="match status" value="1"/>
</dbReference>
<dbReference type="PANTHER" id="PTHR37038">
    <property type="entry name" value="TRANSCRIPTIONAL REGULATOR-RELATED"/>
    <property type="match status" value="1"/>
</dbReference>
<dbReference type="Pfam" id="PF18768">
    <property type="entry name" value="RNPP_C"/>
    <property type="match status" value="1"/>
</dbReference>
<keyword evidence="3" id="KW-1185">Reference proteome</keyword>
<protein>
    <submittedName>
        <fullName evidence="2">Cro/Cl family transcriptional regulator</fullName>
    </submittedName>
</protein>
<dbReference type="InterPro" id="IPR001387">
    <property type="entry name" value="Cro/C1-type_HTH"/>
</dbReference>
<dbReference type="Pfam" id="PF01381">
    <property type="entry name" value="HTH_3"/>
    <property type="match status" value="1"/>
</dbReference>
<dbReference type="EMBL" id="MAEL01000018">
    <property type="protein sequence ID" value="KAF1305263.1"/>
    <property type="molecule type" value="Genomic_DNA"/>
</dbReference>
<comment type="caution">
    <text evidence="2">The sequence shown here is derived from an EMBL/GenBank/DDBJ whole genome shotgun (WGS) entry which is preliminary data.</text>
</comment>
<dbReference type="PROSITE" id="PS50943">
    <property type="entry name" value="HTH_CROC1"/>
    <property type="match status" value="1"/>
</dbReference>
<proteinExistence type="predicted"/>
<sequence length="277" mass="32665">MNEQETFGETIKRIRKKQKMTQKMLAQGICAQSVLSRIENGMEIPNVMVLQAICQRLNVSLDQILHLESEDIQRIRELFSQVHSLLIHRDYPKMAVILEETELLDRLYLDTDFQLYYYYLGSCEFFLYQSNEAAIQSLKKGLSYTYTKDKINVVPVEIQIMSCLGRVYGDINYTKEAYDYLENSYRLTQSLPENLPQFELTKIFYNYSSFLFQMGDYKKALEVAKQGIHWAQQRASHYYLEELFLLCSQICQSLNSEEEAAKYKDRSEMVIKIRKMV</sequence>
<dbReference type="SUPFAM" id="SSF48452">
    <property type="entry name" value="TPR-like"/>
    <property type="match status" value="1"/>
</dbReference>
<evidence type="ECO:0000313" key="2">
    <source>
        <dbReference type="EMBL" id="KAF1305263.1"/>
    </source>
</evidence>
<dbReference type="SUPFAM" id="SSF47413">
    <property type="entry name" value="lambda repressor-like DNA-binding domains"/>
    <property type="match status" value="1"/>
</dbReference>